<feature type="disulfide bond" evidence="2">
    <location>
        <begin position="338"/>
        <end position="353"/>
    </location>
</feature>
<dbReference type="CDD" id="cd00112">
    <property type="entry name" value="LDLa"/>
    <property type="match status" value="1"/>
</dbReference>
<gene>
    <name evidence="5" type="ORF">C7M84_000560</name>
</gene>
<dbReference type="CDD" id="cd00037">
    <property type="entry name" value="CLECT"/>
    <property type="match status" value="1"/>
</dbReference>
<dbReference type="SMART" id="SM00192">
    <property type="entry name" value="LDLa"/>
    <property type="match status" value="1"/>
</dbReference>
<dbReference type="InterPro" id="IPR001304">
    <property type="entry name" value="C-type_lectin-like"/>
</dbReference>
<accession>A0A423UBE1</accession>
<dbReference type="SMART" id="SM00034">
    <property type="entry name" value="CLECT"/>
    <property type="match status" value="1"/>
</dbReference>
<dbReference type="Gene3D" id="2.60.120.200">
    <property type="match status" value="1"/>
</dbReference>
<keyword evidence="1 2" id="KW-1015">Disulfide bond</keyword>
<feature type="non-terminal residue" evidence="5">
    <location>
        <position position="389"/>
    </location>
</feature>
<dbReference type="InterPro" id="IPR016186">
    <property type="entry name" value="C-type_lectin-like/link_sf"/>
</dbReference>
<feature type="disulfide bond" evidence="2">
    <location>
        <begin position="319"/>
        <end position="331"/>
    </location>
</feature>
<evidence type="ECO:0000313" key="5">
    <source>
        <dbReference type="EMBL" id="ROT85985.1"/>
    </source>
</evidence>
<feature type="disulfide bond" evidence="2">
    <location>
        <begin position="326"/>
        <end position="344"/>
    </location>
</feature>
<comment type="caution">
    <text evidence="5">The sequence shown here is derived from an EMBL/GenBank/DDBJ whole genome shotgun (WGS) entry which is preliminary data.</text>
</comment>
<dbReference type="PROSITE" id="PS51828">
    <property type="entry name" value="PTX_2"/>
    <property type="match status" value="1"/>
</dbReference>
<dbReference type="AlphaFoldDB" id="A0A423UBE1"/>
<dbReference type="Gene3D" id="4.10.400.10">
    <property type="entry name" value="Low-density Lipoprotein Receptor"/>
    <property type="match status" value="1"/>
</dbReference>
<evidence type="ECO:0000256" key="3">
    <source>
        <dbReference type="PROSITE-ProRule" id="PRU01172"/>
    </source>
</evidence>
<protein>
    <recommendedName>
        <fullName evidence="4">Pentraxin (PTX) domain-containing protein</fullName>
    </recommendedName>
</protein>
<comment type="caution">
    <text evidence="3">Lacks conserved residue(s) required for the propagation of feature annotation.</text>
</comment>
<dbReference type="SUPFAM" id="SSF57424">
    <property type="entry name" value="LDL receptor-like module"/>
    <property type="match status" value="1"/>
</dbReference>
<reference evidence="5 6" key="2">
    <citation type="submission" date="2019-01" db="EMBL/GenBank/DDBJ databases">
        <title>The decoding of complex shrimp genome reveals the adaptation for benthos swimmer, frequently molting mechanism and breeding impact on genome.</title>
        <authorList>
            <person name="Sun Y."/>
            <person name="Gao Y."/>
            <person name="Yu Y."/>
        </authorList>
    </citation>
    <scope>NUCLEOTIDE SEQUENCE [LARGE SCALE GENOMIC DNA]</scope>
    <source>
        <tissue evidence="5">Muscle</tissue>
    </source>
</reference>
<dbReference type="EMBL" id="QCYY01000109">
    <property type="protein sequence ID" value="ROT85985.1"/>
    <property type="molecule type" value="Genomic_DNA"/>
</dbReference>
<dbReference type="Pfam" id="PF00059">
    <property type="entry name" value="Lectin_C"/>
    <property type="match status" value="1"/>
</dbReference>
<dbReference type="Proteomes" id="UP000283509">
    <property type="component" value="Unassembled WGS sequence"/>
</dbReference>
<dbReference type="InterPro" id="IPR002172">
    <property type="entry name" value="LDrepeatLR_classA_rpt"/>
</dbReference>
<evidence type="ECO:0000256" key="1">
    <source>
        <dbReference type="ARBA" id="ARBA00023157"/>
    </source>
</evidence>
<dbReference type="PROSITE" id="PS01209">
    <property type="entry name" value="LDLRA_1"/>
    <property type="match status" value="1"/>
</dbReference>
<reference evidence="5 6" key="1">
    <citation type="submission" date="2018-04" db="EMBL/GenBank/DDBJ databases">
        <authorList>
            <person name="Zhang X."/>
            <person name="Yuan J."/>
            <person name="Li F."/>
            <person name="Xiang J."/>
        </authorList>
    </citation>
    <scope>NUCLEOTIDE SEQUENCE [LARGE SCALE GENOMIC DNA]</scope>
    <source>
        <tissue evidence="5">Muscle</tissue>
    </source>
</reference>
<dbReference type="InterPro" id="IPR023415">
    <property type="entry name" value="LDLR_class-A_CS"/>
</dbReference>
<dbReference type="InterPro" id="IPR001759">
    <property type="entry name" value="PTX_dom"/>
</dbReference>
<sequence>TQGVLLNGSLVLGQETDWCSGASTNSRASRASSRASSYLYNRSLTDGEVASLAACSGEVPEGELVAWSATSWLLEGPVEEFNINPDEYCRQRPRTTLFPKQMKHDEALSWCANIKAEMALPRSEEENVDLYDAALPFVGVCQPPNHAKGFFWIGATDEAEVGVWTDLEGKLLNFTNFKGSYKSSKLDCGILLIPPYEYEWDDAKCSETYSFCLGCTEKKPSVLKVRGLCESDVKAGWFRLIQERGQMVSFRGFTKYLISFDTATYTWKLYDAWKNLTLATYYTYDASYPFGTREWTLTSDYDVCGKSNGSSHTLAVTGCYDWEYTCADSSCINLHQRCDLRLDCPDASDETGCDKLLLPKDYIPYLTPAGIRPGPLGMNLSLVIQGFSE</sequence>
<proteinExistence type="predicted"/>
<dbReference type="PROSITE" id="PS50068">
    <property type="entry name" value="LDLRA_2"/>
    <property type="match status" value="1"/>
</dbReference>
<organism evidence="5 6">
    <name type="scientific">Penaeus vannamei</name>
    <name type="common">Whiteleg shrimp</name>
    <name type="synonym">Litopenaeus vannamei</name>
    <dbReference type="NCBI Taxonomy" id="6689"/>
    <lineage>
        <taxon>Eukaryota</taxon>
        <taxon>Metazoa</taxon>
        <taxon>Ecdysozoa</taxon>
        <taxon>Arthropoda</taxon>
        <taxon>Crustacea</taxon>
        <taxon>Multicrustacea</taxon>
        <taxon>Malacostraca</taxon>
        <taxon>Eumalacostraca</taxon>
        <taxon>Eucarida</taxon>
        <taxon>Decapoda</taxon>
        <taxon>Dendrobranchiata</taxon>
        <taxon>Penaeoidea</taxon>
        <taxon>Penaeidae</taxon>
        <taxon>Penaeus</taxon>
    </lineage>
</organism>
<evidence type="ECO:0000256" key="2">
    <source>
        <dbReference type="PROSITE-ProRule" id="PRU00124"/>
    </source>
</evidence>
<evidence type="ECO:0000259" key="4">
    <source>
        <dbReference type="PROSITE" id="PS51828"/>
    </source>
</evidence>
<name>A0A423UBE1_PENVA</name>
<dbReference type="SUPFAM" id="SSF56436">
    <property type="entry name" value="C-type lectin-like"/>
    <property type="match status" value="1"/>
</dbReference>
<feature type="domain" description="Pentraxin (PTX)" evidence="4">
    <location>
        <begin position="1"/>
        <end position="89"/>
    </location>
</feature>
<dbReference type="Pfam" id="PF00057">
    <property type="entry name" value="Ldl_recept_a"/>
    <property type="match status" value="1"/>
</dbReference>
<dbReference type="OrthoDB" id="547680at2759"/>
<dbReference type="InterPro" id="IPR016187">
    <property type="entry name" value="CTDL_fold"/>
</dbReference>
<dbReference type="InterPro" id="IPR036055">
    <property type="entry name" value="LDL_receptor-like_sf"/>
</dbReference>
<keyword evidence="6" id="KW-1185">Reference proteome</keyword>
<evidence type="ECO:0000313" key="6">
    <source>
        <dbReference type="Proteomes" id="UP000283509"/>
    </source>
</evidence>
<dbReference type="Gene3D" id="3.10.100.10">
    <property type="entry name" value="Mannose-Binding Protein A, subunit A"/>
    <property type="match status" value="1"/>
</dbReference>
<feature type="non-terminal residue" evidence="5">
    <location>
        <position position="1"/>
    </location>
</feature>